<sequence>MAVVAQGRNIISIGAVKAAKAATKTIKWNSKWKYAKNSVIHSGKAKLYYAQENRKDIVVCVNAGHGTKGGANVKTLCHPDGSAKVTSGSTAKGAKKATAVAYGTTMEDGTPEYKVTLKLAKELKKRLLAAGYDVLMIRETDDVQLDNIARTVMANNIADCHIALHYDSTQKDKGAFYMSVPNVKSYRSMEPVASLWKEHEKLGKALIKGLESKRVKIFSSGSMAMDLTQTSYSTIPSVDLEVGDRASDYSKKSLEKLAKGITAGVEAYFE</sequence>
<feature type="domain" description="MurNAc-LAA" evidence="2">
    <location>
        <begin position="59"/>
        <end position="263"/>
    </location>
</feature>
<dbReference type="STRING" id="290052.ASU35_12965"/>
<dbReference type="CDD" id="cd02696">
    <property type="entry name" value="MurNAc-LAA"/>
    <property type="match status" value="1"/>
</dbReference>
<dbReference type="GO" id="GO:0009253">
    <property type="term" value="P:peptidoglycan catabolic process"/>
    <property type="evidence" value="ECO:0007669"/>
    <property type="project" value="InterPro"/>
</dbReference>
<dbReference type="PANTHER" id="PTHR30404">
    <property type="entry name" value="N-ACETYLMURAMOYL-L-ALANINE AMIDASE"/>
    <property type="match status" value="1"/>
</dbReference>
<dbReference type="InterPro" id="IPR002508">
    <property type="entry name" value="MurNAc-LAA_cat"/>
</dbReference>
<dbReference type="Gene3D" id="3.40.630.40">
    <property type="entry name" value="Zn-dependent exopeptidases"/>
    <property type="match status" value="1"/>
</dbReference>
<dbReference type="GO" id="GO:0008745">
    <property type="term" value="F:N-acetylmuramoyl-L-alanine amidase activity"/>
    <property type="evidence" value="ECO:0007669"/>
    <property type="project" value="InterPro"/>
</dbReference>
<dbReference type="InterPro" id="IPR050695">
    <property type="entry name" value="N-acetylmuramoyl_amidase_3"/>
</dbReference>
<gene>
    <name evidence="3" type="ORF">ASU35_12965</name>
</gene>
<proteinExistence type="predicted"/>
<protein>
    <recommendedName>
        <fullName evidence="2">MurNAc-LAA domain-containing protein</fullName>
    </recommendedName>
</protein>
<evidence type="ECO:0000256" key="1">
    <source>
        <dbReference type="ARBA" id="ARBA00022801"/>
    </source>
</evidence>
<evidence type="ECO:0000259" key="2">
    <source>
        <dbReference type="Pfam" id="PF01520"/>
    </source>
</evidence>
<name>A0A0V8QCZ7_9FIRM</name>
<keyword evidence="1" id="KW-0378">Hydrolase</keyword>
<accession>A0A0V8QCZ7</accession>
<reference evidence="3 4" key="1">
    <citation type="submission" date="2015-11" db="EMBL/GenBank/DDBJ databases">
        <title>Butyribacter intestini gen. nov., sp. nov., a butyric acid-producing bacterium of the family Lachnospiraceae isolated from the human faeces.</title>
        <authorList>
            <person name="Zou Y."/>
            <person name="Xue W."/>
            <person name="Luo G."/>
            <person name="Lv M."/>
        </authorList>
    </citation>
    <scope>NUCLEOTIDE SEQUENCE [LARGE SCALE GENOMIC DNA]</scope>
    <source>
        <strain evidence="3 4">ACET-33324</strain>
    </source>
</reference>
<dbReference type="Pfam" id="PF01520">
    <property type="entry name" value="Amidase_3"/>
    <property type="match status" value="1"/>
</dbReference>
<dbReference type="SUPFAM" id="SSF53187">
    <property type="entry name" value="Zn-dependent exopeptidases"/>
    <property type="match status" value="1"/>
</dbReference>
<comment type="caution">
    <text evidence="3">The sequence shown here is derived from an EMBL/GenBank/DDBJ whole genome shotgun (WGS) entry which is preliminary data.</text>
</comment>
<dbReference type="PANTHER" id="PTHR30404:SF0">
    <property type="entry name" value="N-ACETYLMURAMOYL-L-ALANINE AMIDASE AMIC"/>
    <property type="match status" value="1"/>
</dbReference>
<dbReference type="EMBL" id="LNAM01000172">
    <property type="protein sequence ID" value="KSV58459.1"/>
    <property type="molecule type" value="Genomic_DNA"/>
</dbReference>
<evidence type="ECO:0000313" key="4">
    <source>
        <dbReference type="Proteomes" id="UP000054874"/>
    </source>
</evidence>
<dbReference type="Proteomes" id="UP000054874">
    <property type="component" value="Unassembled WGS sequence"/>
</dbReference>
<evidence type="ECO:0000313" key="3">
    <source>
        <dbReference type="EMBL" id="KSV58459.1"/>
    </source>
</evidence>
<dbReference type="GO" id="GO:0030288">
    <property type="term" value="C:outer membrane-bounded periplasmic space"/>
    <property type="evidence" value="ECO:0007669"/>
    <property type="project" value="TreeGrafter"/>
</dbReference>
<organism evidence="3 4">
    <name type="scientific">Acetivibrio ethanolgignens</name>
    <dbReference type="NCBI Taxonomy" id="290052"/>
    <lineage>
        <taxon>Bacteria</taxon>
        <taxon>Bacillati</taxon>
        <taxon>Bacillota</taxon>
        <taxon>Clostridia</taxon>
        <taxon>Eubacteriales</taxon>
        <taxon>Oscillospiraceae</taxon>
        <taxon>Acetivibrio</taxon>
    </lineage>
</organism>
<dbReference type="AlphaFoldDB" id="A0A0V8QCZ7"/>
<keyword evidence="4" id="KW-1185">Reference proteome</keyword>